<proteinExistence type="predicted"/>
<evidence type="ECO:0000313" key="3">
    <source>
        <dbReference type="Proteomes" id="UP000613113"/>
    </source>
</evidence>
<sequence>MKLLAITALLTGILSQSVAAAQETSPVPQAQAAVSQWLALLDKDQFAESWEQSATLLRQSVPQSKWQEAMTGIRTSLGTAVSRKLKSADFKSSLPGAPDGEYVVIQYETRYTNKAAAIETITPMKEKDGSWHVSGYYIR</sequence>
<dbReference type="RefSeq" id="WP_186862312.1">
    <property type="nucleotide sequence ID" value="NZ_JACOGC010000002.1"/>
</dbReference>
<comment type="caution">
    <text evidence="2">The sequence shown here is derived from an EMBL/GenBank/DDBJ whole genome shotgun (WGS) entry which is preliminary data.</text>
</comment>
<feature type="chain" id="PRO_5045287948" evidence="1">
    <location>
        <begin position="21"/>
        <end position="139"/>
    </location>
</feature>
<dbReference type="EMBL" id="JACOGC010000002">
    <property type="protein sequence ID" value="MBC3884717.1"/>
    <property type="molecule type" value="Genomic_DNA"/>
</dbReference>
<keyword evidence="1" id="KW-0732">Signal</keyword>
<name>A0ABR6YLE8_9BURK</name>
<protein>
    <submittedName>
        <fullName evidence="2">DUF4019 domain-containing protein</fullName>
    </submittedName>
</protein>
<reference evidence="2 3" key="1">
    <citation type="submission" date="2020-08" db="EMBL/GenBank/DDBJ databases">
        <title>Novel species isolated from subtropical streams in China.</title>
        <authorList>
            <person name="Lu H."/>
        </authorList>
    </citation>
    <scope>NUCLEOTIDE SEQUENCE [LARGE SCALE GENOMIC DNA]</scope>
    <source>
        <strain evidence="2 3">FT31W</strain>
    </source>
</reference>
<gene>
    <name evidence="2" type="ORF">H8K27_06220</name>
</gene>
<dbReference type="Proteomes" id="UP000613113">
    <property type="component" value="Unassembled WGS sequence"/>
</dbReference>
<accession>A0ABR6YLE8</accession>
<keyword evidence="3" id="KW-1185">Reference proteome</keyword>
<feature type="signal peptide" evidence="1">
    <location>
        <begin position="1"/>
        <end position="20"/>
    </location>
</feature>
<organism evidence="2 3">
    <name type="scientific">Undibacterium griseum</name>
    <dbReference type="NCBI Taxonomy" id="2762295"/>
    <lineage>
        <taxon>Bacteria</taxon>
        <taxon>Pseudomonadati</taxon>
        <taxon>Pseudomonadota</taxon>
        <taxon>Betaproteobacteria</taxon>
        <taxon>Burkholderiales</taxon>
        <taxon>Oxalobacteraceae</taxon>
        <taxon>Undibacterium</taxon>
    </lineage>
</organism>
<evidence type="ECO:0000313" key="2">
    <source>
        <dbReference type="EMBL" id="MBC3884717.1"/>
    </source>
</evidence>
<dbReference type="InterPro" id="IPR025091">
    <property type="entry name" value="DUF4019"/>
</dbReference>
<dbReference type="Pfam" id="PF13211">
    <property type="entry name" value="DUF4019"/>
    <property type="match status" value="1"/>
</dbReference>
<evidence type="ECO:0000256" key="1">
    <source>
        <dbReference type="SAM" id="SignalP"/>
    </source>
</evidence>